<dbReference type="VEuPathDB" id="FungiDB:HCDG_01771"/>
<accession>C6H5S0</accession>
<gene>
    <name evidence="1" type="ORF">HCDG_01771</name>
</gene>
<name>C6H5S0_AJECH</name>
<dbReference type="HOGENOM" id="CLU_1749097_0_0_1"/>
<reference evidence="2" key="1">
    <citation type="submission" date="2009-05" db="EMBL/GenBank/DDBJ databases">
        <title>The genome sequence of Ajellomyces capsulatus strain H143.</title>
        <authorList>
            <person name="Champion M."/>
            <person name="Cuomo C.A."/>
            <person name="Ma L.-J."/>
            <person name="Henn M.R."/>
            <person name="Sil A."/>
            <person name="Goldman B."/>
            <person name="Young S.K."/>
            <person name="Kodira C.D."/>
            <person name="Zeng Q."/>
            <person name="Koehrsen M."/>
            <person name="Alvarado L."/>
            <person name="Berlin A.M."/>
            <person name="Borenstein D."/>
            <person name="Chen Z."/>
            <person name="Engels R."/>
            <person name="Freedman E."/>
            <person name="Gellesch M."/>
            <person name="Goldberg J."/>
            <person name="Griggs A."/>
            <person name="Gujja S."/>
            <person name="Heiman D.I."/>
            <person name="Hepburn T.A."/>
            <person name="Howarth C."/>
            <person name="Jen D."/>
            <person name="Larson L."/>
            <person name="Lewis B."/>
            <person name="Mehta T."/>
            <person name="Park D."/>
            <person name="Pearson M."/>
            <person name="Roberts A."/>
            <person name="Saif S."/>
            <person name="Shea T.D."/>
            <person name="Shenoy N."/>
            <person name="Sisk P."/>
            <person name="Stolte C."/>
            <person name="Sykes S."/>
            <person name="Walk T."/>
            <person name="White J."/>
            <person name="Yandava C."/>
            <person name="Klein B."/>
            <person name="McEwen J.G."/>
            <person name="Puccia R."/>
            <person name="Goldman G.H."/>
            <person name="Felipe M.S."/>
            <person name="Nino-Vega G."/>
            <person name="San-Blas G."/>
            <person name="Taylor J.W."/>
            <person name="Mendoza L."/>
            <person name="Galagan J.E."/>
            <person name="Nusbaum C."/>
            <person name="Birren B.W."/>
        </authorList>
    </citation>
    <scope>NUCLEOTIDE SEQUENCE [LARGE SCALE GENOMIC DNA]</scope>
    <source>
        <strain evidence="2">H143</strain>
    </source>
</reference>
<dbReference type="EMBL" id="GG692420">
    <property type="protein sequence ID" value="EER43741.1"/>
    <property type="molecule type" value="Genomic_DNA"/>
</dbReference>
<evidence type="ECO:0000313" key="1">
    <source>
        <dbReference type="EMBL" id="EER43741.1"/>
    </source>
</evidence>
<proteinExistence type="predicted"/>
<dbReference type="Proteomes" id="UP000002624">
    <property type="component" value="Unassembled WGS sequence"/>
</dbReference>
<dbReference type="AlphaFoldDB" id="C6H5S0"/>
<evidence type="ECO:0000313" key="2">
    <source>
        <dbReference type="Proteomes" id="UP000002624"/>
    </source>
</evidence>
<organism evidence="1 2">
    <name type="scientific">Ajellomyces capsulatus (strain H143)</name>
    <name type="common">Darling's disease fungus</name>
    <name type="synonym">Histoplasma capsulatum</name>
    <dbReference type="NCBI Taxonomy" id="544712"/>
    <lineage>
        <taxon>Eukaryota</taxon>
        <taxon>Fungi</taxon>
        <taxon>Dikarya</taxon>
        <taxon>Ascomycota</taxon>
        <taxon>Pezizomycotina</taxon>
        <taxon>Eurotiomycetes</taxon>
        <taxon>Eurotiomycetidae</taxon>
        <taxon>Onygenales</taxon>
        <taxon>Ajellomycetaceae</taxon>
        <taxon>Histoplasma</taxon>
    </lineage>
</organism>
<sequence>MAKPAALCYSHQKGRCFEETDEVGRNLQHYDDVPSLEFHLTNHQRRCHAYDKCDCGMADMQIEMEMRIHKEKPLHLRLLPSQSISPAPGLSSDYLLLWNHEGACGIGIISADIIQKLYYRASQKVSVGGNQAAQNHTIDAVDSQIQRRT</sequence>
<protein>
    <submittedName>
        <fullName evidence="1">Uncharacterized protein</fullName>
    </submittedName>
</protein>